<dbReference type="PROSITE" id="PS50045">
    <property type="entry name" value="SIGMA54_INTERACT_4"/>
    <property type="match status" value="1"/>
</dbReference>
<dbReference type="GO" id="GO:0006355">
    <property type="term" value="P:regulation of DNA-templated transcription"/>
    <property type="evidence" value="ECO:0007669"/>
    <property type="project" value="InterPro"/>
</dbReference>
<evidence type="ECO:0000259" key="7">
    <source>
        <dbReference type="PROSITE" id="PS50045"/>
    </source>
</evidence>
<dbReference type="SMART" id="SM00382">
    <property type="entry name" value="AAA"/>
    <property type="match status" value="1"/>
</dbReference>
<feature type="modified residue" description="4-aspartylphosphate" evidence="6">
    <location>
        <position position="56"/>
    </location>
</feature>
<evidence type="ECO:0000313" key="10">
    <source>
        <dbReference type="Proteomes" id="UP000250831"/>
    </source>
</evidence>
<dbReference type="SUPFAM" id="SSF46689">
    <property type="entry name" value="Homeodomain-like"/>
    <property type="match status" value="1"/>
</dbReference>
<sequence>MHKGNKILIVEDEFIVANDLKMILKKHGYQVVGIASSVTQATGIIETQKPDWVLLDIILKGTETGIDLAMRLNEVQIPFLFISANTNQGILEAVKGTRPYGFLTKPFREKDLFIMLDIAKERFMTEKKDWETPVKVATGKSAKEEIVGTSPAFKEVLSQVELVAPTDTSVLLSGESGTGKEKIAQSLHQLSLRRQQPLVVVNCAAIPLSLIESELFGHEKGAFTGAQNRRIGKFEQADRGTIFLDEIGELPLEAQTKLLRVLQEQEIDRVGGDLPIKINVRIIAATNRNLEQEVAQGRFRLDLYYRLNIFPIAIPPLRERTEDIELLANYFLAKYASKLNKDIVGFTANAFAQLQAYPWPGNIREMQHLIERTVLLTKDPMISTFAFTDHMGGQTKIGGKQPQKLGSLEEMERAHILRVLESCNGKISGPGGATEILQISSSTLYTKMKKYGITSDFY</sequence>
<comment type="caution">
    <text evidence="9">The sequence shown here is derived from an EMBL/GenBank/DDBJ whole genome shotgun (WGS) entry which is preliminary data.</text>
</comment>
<dbReference type="SMART" id="SM00448">
    <property type="entry name" value="REC"/>
    <property type="match status" value="1"/>
</dbReference>
<dbReference type="InterPro" id="IPR058031">
    <property type="entry name" value="AAA_lid_NorR"/>
</dbReference>
<evidence type="ECO:0000256" key="6">
    <source>
        <dbReference type="PROSITE-ProRule" id="PRU00169"/>
    </source>
</evidence>
<dbReference type="GO" id="GO:0043565">
    <property type="term" value="F:sequence-specific DNA binding"/>
    <property type="evidence" value="ECO:0007669"/>
    <property type="project" value="InterPro"/>
</dbReference>
<evidence type="ECO:0000256" key="4">
    <source>
        <dbReference type="ARBA" id="ARBA00023125"/>
    </source>
</evidence>
<gene>
    <name evidence="9" type="ORF">DCO56_20615</name>
</gene>
<dbReference type="OrthoDB" id="9767722at2"/>
<dbReference type="Proteomes" id="UP000250831">
    <property type="component" value="Unassembled WGS sequence"/>
</dbReference>
<dbReference type="RefSeq" id="WP_108635641.1">
    <property type="nucleotide sequence ID" value="NZ_QCXX01000006.1"/>
</dbReference>
<feature type="domain" description="Sigma-54 factor interaction" evidence="7">
    <location>
        <begin position="146"/>
        <end position="375"/>
    </location>
</feature>
<reference evidence="9 10" key="1">
    <citation type="submission" date="2018-04" db="EMBL/GenBank/DDBJ databases">
        <title>Sphingobacterium sp. M46 Genome.</title>
        <authorList>
            <person name="Cheng J."/>
            <person name="Li Y."/>
        </authorList>
    </citation>
    <scope>NUCLEOTIDE SEQUENCE [LARGE SCALE GENOMIC DNA]</scope>
    <source>
        <strain evidence="9 10">M46</strain>
    </source>
</reference>
<evidence type="ECO:0000256" key="3">
    <source>
        <dbReference type="ARBA" id="ARBA00023015"/>
    </source>
</evidence>
<dbReference type="InterPro" id="IPR025662">
    <property type="entry name" value="Sigma_54_int_dom_ATP-bd_1"/>
</dbReference>
<dbReference type="Gene3D" id="1.10.8.60">
    <property type="match status" value="1"/>
</dbReference>
<evidence type="ECO:0000313" key="9">
    <source>
        <dbReference type="EMBL" id="PUV22610.1"/>
    </source>
</evidence>
<evidence type="ECO:0000256" key="1">
    <source>
        <dbReference type="ARBA" id="ARBA00022741"/>
    </source>
</evidence>
<dbReference type="InterPro" id="IPR009057">
    <property type="entry name" value="Homeodomain-like_sf"/>
</dbReference>
<dbReference type="PANTHER" id="PTHR32071">
    <property type="entry name" value="TRANSCRIPTIONAL REGULATORY PROTEIN"/>
    <property type="match status" value="1"/>
</dbReference>
<keyword evidence="6" id="KW-0597">Phosphoprotein</keyword>
<evidence type="ECO:0000256" key="2">
    <source>
        <dbReference type="ARBA" id="ARBA00022840"/>
    </source>
</evidence>
<evidence type="ECO:0000256" key="5">
    <source>
        <dbReference type="ARBA" id="ARBA00023163"/>
    </source>
</evidence>
<proteinExistence type="predicted"/>
<dbReference type="InterPro" id="IPR002197">
    <property type="entry name" value="HTH_Fis"/>
</dbReference>
<accession>A0A363NPG1</accession>
<dbReference type="GO" id="GO:0000160">
    <property type="term" value="P:phosphorelay signal transduction system"/>
    <property type="evidence" value="ECO:0007669"/>
    <property type="project" value="InterPro"/>
</dbReference>
<dbReference type="InterPro" id="IPR002078">
    <property type="entry name" value="Sigma_54_int"/>
</dbReference>
<dbReference type="CDD" id="cd00009">
    <property type="entry name" value="AAA"/>
    <property type="match status" value="1"/>
</dbReference>
<dbReference type="EMBL" id="QCXX01000006">
    <property type="protein sequence ID" value="PUV22610.1"/>
    <property type="molecule type" value="Genomic_DNA"/>
</dbReference>
<dbReference type="AlphaFoldDB" id="A0A363NPG1"/>
<dbReference type="Gene3D" id="3.40.50.2300">
    <property type="match status" value="1"/>
</dbReference>
<dbReference type="InterPro" id="IPR001789">
    <property type="entry name" value="Sig_transdc_resp-reg_receiver"/>
</dbReference>
<dbReference type="Gene3D" id="1.10.10.60">
    <property type="entry name" value="Homeodomain-like"/>
    <property type="match status" value="1"/>
</dbReference>
<dbReference type="Pfam" id="PF02954">
    <property type="entry name" value="HTH_8"/>
    <property type="match status" value="1"/>
</dbReference>
<keyword evidence="10" id="KW-1185">Reference proteome</keyword>
<dbReference type="InterPro" id="IPR011006">
    <property type="entry name" value="CheY-like_superfamily"/>
</dbReference>
<keyword evidence="1" id="KW-0547">Nucleotide-binding</keyword>
<dbReference type="PANTHER" id="PTHR32071:SF117">
    <property type="entry name" value="PTS-DEPENDENT DIHYDROXYACETONE KINASE OPERON REGULATORY PROTEIN-RELATED"/>
    <property type="match status" value="1"/>
</dbReference>
<organism evidence="9 10">
    <name type="scientific">Sphingobacterium athyrii</name>
    <dbReference type="NCBI Taxonomy" id="2152717"/>
    <lineage>
        <taxon>Bacteria</taxon>
        <taxon>Pseudomonadati</taxon>
        <taxon>Bacteroidota</taxon>
        <taxon>Sphingobacteriia</taxon>
        <taxon>Sphingobacteriales</taxon>
        <taxon>Sphingobacteriaceae</taxon>
        <taxon>Sphingobacterium</taxon>
    </lineage>
</organism>
<dbReference type="PROSITE" id="PS50110">
    <property type="entry name" value="RESPONSE_REGULATORY"/>
    <property type="match status" value="1"/>
</dbReference>
<dbReference type="CDD" id="cd17534">
    <property type="entry name" value="REC_DC-like"/>
    <property type="match status" value="1"/>
</dbReference>
<evidence type="ECO:0000259" key="8">
    <source>
        <dbReference type="PROSITE" id="PS50110"/>
    </source>
</evidence>
<dbReference type="GO" id="GO:0005524">
    <property type="term" value="F:ATP binding"/>
    <property type="evidence" value="ECO:0007669"/>
    <property type="project" value="UniProtKB-KW"/>
</dbReference>
<dbReference type="Pfam" id="PF25601">
    <property type="entry name" value="AAA_lid_14"/>
    <property type="match status" value="1"/>
</dbReference>
<dbReference type="InterPro" id="IPR027417">
    <property type="entry name" value="P-loop_NTPase"/>
</dbReference>
<keyword evidence="5" id="KW-0804">Transcription</keyword>
<protein>
    <submittedName>
        <fullName evidence="9">Sigma-54-dependent Fis family transcriptional regulator</fullName>
    </submittedName>
</protein>
<dbReference type="Pfam" id="PF00158">
    <property type="entry name" value="Sigma54_activat"/>
    <property type="match status" value="1"/>
</dbReference>
<dbReference type="SUPFAM" id="SSF52172">
    <property type="entry name" value="CheY-like"/>
    <property type="match status" value="1"/>
</dbReference>
<dbReference type="InterPro" id="IPR003593">
    <property type="entry name" value="AAA+_ATPase"/>
</dbReference>
<dbReference type="Pfam" id="PF00072">
    <property type="entry name" value="Response_reg"/>
    <property type="match status" value="1"/>
</dbReference>
<keyword evidence="3" id="KW-0805">Transcription regulation</keyword>
<dbReference type="SUPFAM" id="SSF52540">
    <property type="entry name" value="P-loop containing nucleoside triphosphate hydrolases"/>
    <property type="match status" value="1"/>
</dbReference>
<feature type="domain" description="Response regulatory" evidence="8">
    <location>
        <begin position="6"/>
        <end position="120"/>
    </location>
</feature>
<keyword evidence="4" id="KW-0238">DNA-binding</keyword>
<dbReference type="Gene3D" id="3.40.50.300">
    <property type="entry name" value="P-loop containing nucleotide triphosphate hydrolases"/>
    <property type="match status" value="1"/>
</dbReference>
<name>A0A363NPG1_9SPHI</name>
<dbReference type="FunFam" id="3.40.50.300:FF:000006">
    <property type="entry name" value="DNA-binding transcriptional regulator NtrC"/>
    <property type="match status" value="1"/>
</dbReference>
<dbReference type="PROSITE" id="PS00675">
    <property type="entry name" value="SIGMA54_INTERACT_1"/>
    <property type="match status" value="1"/>
</dbReference>
<keyword evidence="2" id="KW-0067">ATP-binding</keyword>